<dbReference type="AlphaFoldDB" id="A0A917PX73"/>
<keyword evidence="2" id="KW-1185">Reference proteome</keyword>
<dbReference type="Proteomes" id="UP000635983">
    <property type="component" value="Unassembled WGS sequence"/>
</dbReference>
<reference evidence="1" key="2">
    <citation type="submission" date="2020-09" db="EMBL/GenBank/DDBJ databases">
        <authorList>
            <person name="Sun Q."/>
            <person name="Ohkuma M."/>
        </authorList>
    </citation>
    <scope>NUCLEOTIDE SEQUENCE</scope>
    <source>
        <strain evidence="1">JCM 30078</strain>
    </source>
</reference>
<dbReference type="EMBL" id="BMPO01000005">
    <property type="protein sequence ID" value="GGJ96964.1"/>
    <property type="molecule type" value="Genomic_DNA"/>
</dbReference>
<reference evidence="1" key="1">
    <citation type="journal article" date="2014" name="Int. J. Syst. Evol. Microbiol.">
        <title>Complete genome sequence of Corynebacterium casei LMG S-19264T (=DSM 44701T), isolated from a smear-ripened cheese.</title>
        <authorList>
            <consortium name="US DOE Joint Genome Institute (JGI-PGF)"/>
            <person name="Walter F."/>
            <person name="Albersmeier A."/>
            <person name="Kalinowski J."/>
            <person name="Ruckert C."/>
        </authorList>
    </citation>
    <scope>NUCLEOTIDE SEQUENCE</scope>
    <source>
        <strain evidence="1">JCM 30078</strain>
    </source>
</reference>
<evidence type="ECO:0000313" key="1">
    <source>
        <dbReference type="EMBL" id="GGJ96964.1"/>
    </source>
</evidence>
<gene>
    <name evidence="1" type="ORF">GCM10009304_23540</name>
</gene>
<comment type="caution">
    <text evidence="1">The sequence shown here is derived from an EMBL/GenBank/DDBJ whole genome shotgun (WGS) entry which is preliminary data.</text>
</comment>
<accession>A0A917PX73</accession>
<protein>
    <submittedName>
        <fullName evidence="1">Uncharacterized protein</fullName>
    </submittedName>
</protein>
<name>A0A917PX73_9PSED</name>
<sequence length="63" mass="6898">MTSSSLAYVLALAPLRDYLLKPPALLGDTYSWLIRKAPWQPLGVFYDGQPECSALDGVMANIV</sequence>
<organism evidence="1 2">
    <name type="scientific">Pseudomonas matsuisoli</name>
    <dbReference type="NCBI Taxonomy" id="1515666"/>
    <lineage>
        <taxon>Bacteria</taxon>
        <taxon>Pseudomonadati</taxon>
        <taxon>Pseudomonadota</taxon>
        <taxon>Gammaproteobacteria</taxon>
        <taxon>Pseudomonadales</taxon>
        <taxon>Pseudomonadaceae</taxon>
        <taxon>Pseudomonas</taxon>
    </lineage>
</organism>
<evidence type="ECO:0000313" key="2">
    <source>
        <dbReference type="Proteomes" id="UP000635983"/>
    </source>
</evidence>
<proteinExistence type="predicted"/>